<evidence type="ECO:0000259" key="12">
    <source>
        <dbReference type="Pfam" id="PF02542"/>
    </source>
</evidence>
<dbReference type="GO" id="GO:0008685">
    <property type="term" value="F:2-C-methyl-D-erythritol 2,4-cyclodiphosphate synthase activity"/>
    <property type="evidence" value="ECO:0007669"/>
    <property type="project" value="UniProtKB-UniRule"/>
</dbReference>
<reference evidence="13" key="2">
    <citation type="submission" date="2021-04" db="EMBL/GenBank/DDBJ databases">
        <authorList>
            <person name="Gilroy R."/>
        </authorList>
    </citation>
    <scope>NUCLEOTIDE SEQUENCE</scope>
    <source>
        <strain evidence="13">1282</strain>
    </source>
</reference>
<keyword evidence="9 11" id="KW-0456">Lyase</keyword>
<dbReference type="NCBIfam" id="TIGR00453">
    <property type="entry name" value="ispD"/>
    <property type="match status" value="1"/>
</dbReference>
<comment type="similarity">
    <text evidence="4">Belongs to the IspF family.</text>
</comment>
<comment type="catalytic activity">
    <reaction evidence="1 11">
        <text>4-CDP-2-C-methyl-D-erythritol 2-phosphate = 2-C-methyl-D-erythritol 2,4-cyclic diphosphate + CMP</text>
        <dbReference type="Rhea" id="RHEA:23864"/>
        <dbReference type="ChEBI" id="CHEBI:57919"/>
        <dbReference type="ChEBI" id="CHEBI:58483"/>
        <dbReference type="ChEBI" id="CHEBI:60377"/>
        <dbReference type="EC" id="4.6.1.12"/>
    </reaction>
</comment>
<feature type="binding site" evidence="11">
    <location>
        <begin position="241"/>
        <end position="243"/>
    </location>
    <ligand>
        <name>4-CDP-2-C-methyl-D-erythritol 2-phosphate</name>
        <dbReference type="ChEBI" id="CHEBI:57919"/>
    </ligand>
</feature>
<dbReference type="FunFam" id="3.90.550.10:FF:000003">
    <property type="entry name" value="2-C-methyl-D-erythritol 4-phosphate cytidylyltransferase"/>
    <property type="match status" value="1"/>
</dbReference>
<comment type="cofactor">
    <cofactor evidence="2 11">
        <name>a divalent metal cation</name>
        <dbReference type="ChEBI" id="CHEBI:60240"/>
    </cofactor>
</comment>
<dbReference type="CDD" id="cd02516">
    <property type="entry name" value="CDP-ME_synthetase"/>
    <property type="match status" value="1"/>
</dbReference>
<reference evidence="13" key="1">
    <citation type="journal article" date="2021" name="PeerJ">
        <title>Extensive microbial diversity within the chicken gut microbiome revealed by metagenomics and culture.</title>
        <authorList>
            <person name="Gilroy R."/>
            <person name="Ravi A."/>
            <person name="Getino M."/>
            <person name="Pursley I."/>
            <person name="Horton D.L."/>
            <person name="Alikhan N.F."/>
            <person name="Baker D."/>
            <person name="Gharbi K."/>
            <person name="Hall N."/>
            <person name="Watson M."/>
            <person name="Adriaenssens E.M."/>
            <person name="Foster-Nyarko E."/>
            <person name="Jarju S."/>
            <person name="Secka A."/>
            <person name="Antonio M."/>
            <person name="Oren A."/>
            <person name="Chaudhuri R.R."/>
            <person name="La Ragione R."/>
            <person name="Hildebrand F."/>
            <person name="Pallen M.J."/>
        </authorList>
    </citation>
    <scope>NUCLEOTIDE SEQUENCE</scope>
    <source>
        <strain evidence="13">1282</strain>
    </source>
</reference>
<feature type="region of interest" description="2-C-methyl-D-erythritol 2,4-cyclodiphosphate synthase" evidence="11">
    <location>
        <begin position="235"/>
        <end position="390"/>
    </location>
</feature>
<feature type="binding site" evidence="11">
    <location>
        <position position="243"/>
    </location>
    <ligand>
        <name>a divalent metal cation</name>
        <dbReference type="ChEBI" id="CHEBI:60240"/>
    </ligand>
</feature>
<dbReference type="Gene3D" id="3.30.1330.50">
    <property type="entry name" value="2-C-methyl-D-erythritol 2,4-cyclodiphosphate synthase"/>
    <property type="match status" value="1"/>
</dbReference>
<dbReference type="InterPro" id="IPR026596">
    <property type="entry name" value="IspD/F"/>
</dbReference>
<dbReference type="EC" id="2.7.7.60" evidence="11"/>
<feature type="site" description="Transition state stabilizer" evidence="11">
    <location>
        <position position="366"/>
    </location>
</feature>
<dbReference type="Pfam" id="PF01128">
    <property type="entry name" value="IspD"/>
    <property type="match status" value="1"/>
</dbReference>
<evidence type="ECO:0000256" key="8">
    <source>
        <dbReference type="ARBA" id="ARBA00023229"/>
    </source>
</evidence>
<sequence>MDGEKTPCFGAVLLGAGNSTRMGGEKSKVLESLGGKPVLAWSLQVLGECPWVGEVVLVCREEDRPAVEALAGSCPVPVQVVAGGAQRQDSVARGVEALSPRWEYLLIHDGARPLVTREVTDAVCRDAMAFGAATAAVPSKDTCKLGDEEGFVESTPPRERLWAVQTPQAFQRELYQRALSLAREAGQSYTDDCQLVEAAGCRVKLTQGDYRNLKLTTPEDRLAARAYTKGERTMRVGYGYDVHRLVEGRKLILAGVEIPFEKGLLGHSDADVVAHAVADALLGAAALGDIGHLFPDTDPQYQGADSLALLGEVCRVLREKGFSLGNLDVTLMAQRPKIAPYILEMRENLGKACGLPVERVSVKATTEEGLGFTGSGEGMSAAAVCLVEET</sequence>
<comment type="similarity">
    <text evidence="11">In the N-terminal section; belongs to the IspD/TarI cytidylyltransferase family. IspD subfamily.</text>
</comment>
<comment type="pathway">
    <text evidence="11">Isoprenoid biosynthesis; isopentenyl diphosphate biosynthesis via DXP pathway; isopentenyl diphosphate from 1-deoxy-D-xylulose 5-phosphate: step 2/6.</text>
</comment>
<feature type="site" description="Positions MEP for the nucleophilic attack" evidence="11">
    <location>
        <position position="214"/>
    </location>
</feature>
<dbReference type="FunFam" id="3.30.1330.50:FF:000001">
    <property type="entry name" value="2-C-methyl-D-erythritol 2,4-cyclodiphosphate synthase"/>
    <property type="match status" value="1"/>
</dbReference>
<dbReference type="InterPro" id="IPR036571">
    <property type="entry name" value="MECDP_synthase_sf"/>
</dbReference>
<comment type="function">
    <text evidence="11">Bifunctional enzyme that catalyzes the formation of 4-diphosphocytidyl-2-C-methyl-D-erythritol from CTP and 2-C-methyl-D-erythritol 4-phosphate (MEP) (IspD), and catalyzes the conversion of 4-diphosphocytidyl-2-C-methyl-D-erythritol 2-phosphate (CDP-ME2P) to 2-C-methyl-D-erythritol 2,4-cyclodiphosphate (ME-CPP) with a corresponding release of cytidine 5-monophosphate (CMP) (IspF).</text>
</comment>
<dbReference type="GO" id="GO:0050518">
    <property type="term" value="F:2-C-methyl-D-erythritol 4-phosphate cytidylyltransferase activity"/>
    <property type="evidence" value="ECO:0007669"/>
    <property type="project" value="UniProtKB-UniRule"/>
</dbReference>
<keyword evidence="10 11" id="KW-0511">Multifunctional enzyme</keyword>
<dbReference type="Pfam" id="PF02542">
    <property type="entry name" value="YgbB"/>
    <property type="match status" value="1"/>
</dbReference>
<evidence type="ECO:0000256" key="5">
    <source>
        <dbReference type="ARBA" id="ARBA00022679"/>
    </source>
</evidence>
<name>A0A9D1YDJ1_9FIRM</name>
<feature type="binding site" evidence="11">
    <location>
        <begin position="267"/>
        <end position="268"/>
    </location>
    <ligand>
        <name>4-CDP-2-C-methyl-D-erythritol 2-phosphate</name>
        <dbReference type="ChEBI" id="CHEBI:57919"/>
    </ligand>
</feature>
<dbReference type="AlphaFoldDB" id="A0A9D1YDJ1"/>
<feature type="binding site" evidence="11">
    <location>
        <position position="275"/>
    </location>
    <ligand>
        <name>a divalent metal cation</name>
        <dbReference type="ChEBI" id="CHEBI:60240"/>
    </ligand>
</feature>
<comment type="caution">
    <text evidence="11">Lacks conserved residue(s) required for the propagation of feature annotation.</text>
</comment>
<dbReference type="GO" id="GO:0046872">
    <property type="term" value="F:metal ion binding"/>
    <property type="evidence" value="ECO:0007669"/>
    <property type="project" value="UniProtKB-KW"/>
</dbReference>
<dbReference type="EMBL" id="DXDU01000107">
    <property type="protein sequence ID" value="HIY26834.1"/>
    <property type="molecule type" value="Genomic_DNA"/>
</dbReference>
<dbReference type="GO" id="GO:0016114">
    <property type="term" value="P:terpenoid biosynthetic process"/>
    <property type="evidence" value="ECO:0007669"/>
    <property type="project" value="InterPro"/>
</dbReference>
<feature type="binding site" evidence="11">
    <location>
        <begin position="289"/>
        <end position="291"/>
    </location>
    <ligand>
        <name>4-CDP-2-C-methyl-D-erythritol 2-phosphate</name>
        <dbReference type="ChEBI" id="CHEBI:57919"/>
    </ligand>
</feature>
<dbReference type="Gene3D" id="3.90.550.10">
    <property type="entry name" value="Spore Coat Polysaccharide Biosynthesis Protein SpsA, Chain A"/>
    <property type="match status" value="1"/>
</dbReference>
<dbReference type="InterPro" id="IPR001228">
    <property type="entry name" value="IspD"/>
</dbReference>
<evidence type="ECO:0000313" key="13">
    <source>
        <dbReference type="EMBL" id="HIY26834.1"/>
    </source>
</evidence>
<dbReference type="PANTHER" id="PTHR43181">
    <property type="entry name" value="2-C-METHYL-D-ERYTHRITOL 2,4-CYCLODIPHOSPHATE SYNTHASE, CHLOROPLASTIC"/>
    <property type="match status" value="1"/>
</dbReference>
<keyword evidence="5 11" id="KW-0808">Transferase</keyword>
<gene>
    <name evidence="13" type="primary">ispD</name>
    <name evidence="11" type="synonym">ispDF</name>
    <name evidence="13" type="ORF">H9838_06635</name>
</gene>
<dbReference type="InterPro" id="IPR029044">
    <property type="entry name" value="Nucleotide-diphossugar_trans"/>
</dbReference>
<keyword evidence="8 11" id="KW-0414">Isoprene biosynthesis</keyword>
<dbReference type="InterPro" id="IPR034683">
    <property type="entry name" value="IspD/TarI"/>
</dbReference>
<dbReference type="CDD" id="cd00554">
    <property type="entry name" value="MECDP_synthase"/>
    <property type="match status" value="1"/>
</dbReference>
<feature type="site" description="Transition state stabilizer" evidence="11">
    <location>
        <position position="21"/>
    </location>
</feature>
<evidence type="ECO:0000256" key="6">
    <source>
        <dbReference type="ARBA" id="ARBA00022695"/>
    </source>
</evidence>
<dbReference type="HAMAP" id="MF_00107">
    <property type="entry name" value="IspF"/>
    <property type="match status" value="1"/>
</dbReference>
<evidence type="ECO:0000256" key="1">
    <source>
        <dbReference type="ARBA" id="ARBA00000200"/>
    </source>
</evidence>
<comment type="caution">
    <text evidence="13">The sequence shown here is derived from an EMBL/GenBank/DDBJ whole genome shotgun (WGS) entry which is preliminary data.</text>
</comment>
<feature type="binding site" evidence="11">
    <location>
        <position position="372"/>
    </location>
    <ligand>
        <name>4-CDP-2-C-methyl-D-erythritol 2-phosphate</name>
        <dbReference type="ChEBI" id="CHEBI:57919"/>
    </ligand>
</feature>
<protein>
    <recommendedName>
        <fullName evidence="11">Bifunctional enzyme IspD/IspF</fullName>
    </recommendedName>
    <domain>
        <recommendedName>
            <fullName evidence="11">2-C-methyl-D-erythritol 4-phosphate cytidylyltransferase</fullName>
            <ecNumber evidence="11">2.7.7.60</ecNumber>
        </recommendedName>
        <alternativeName>
            <fullName evidence="11">4-diphosphocytidyl-2C-methyl-D-erythritol synthase</fullName>
        </alternativeName>
        <alternativeName>
            <fullName evidence="11">MEP cytidylyltransferase</fullName>
            <shortName evidence="11">MCT</shortName>
        </alternativeName>
    </domain>
    <domain>
        <recommendedName>
            <fullName evidence="11">2-C-methyl-D-erythritol 2,4-cyclodiphosphate synthase</fullName>
            <shortName evidence="11">MECDP-synthase</shortName>
            <shortName evidence="11">MECPP-synthase</shortName>
            <shortName evidence="11">MECPS</shortName>
            <ecNumber evidence="11">4.6.1.12</ecNumber>
        </recommendedName>
    </domain>
</protein>
<dbReference type="PANTHER" id="PTHR43181:SF1">
    <property type="entry name" value="2-C-METHYL-D-ERYTHRITOL 2,4-CYCLODIPHOSPHATE SYNTHASE, CHLOROPLASTIC"/>
    <property type="match status" value="1"/>
</dbReference>
<feature type="site" description="Positions MEP for the nucleophilic attack" evidence="11">
    <location>
        <position position="158"/>
    </location>
</feature>
<feature type="binding site" evidence="11">
    <location>
        <begin position="365"/>
        <end position="368"/>
    </location>
    <ligand>
        <name>4-CDP-2-C-methyl-D-erythritol 2-phosphate</name>
        <dbReference type="ChEBI" id="CHEBI:57919"/>
    </ligand>
</feature>
<evidence type="ECO:0000256" key="10">
    <source>
        <dbReference type="ARBA" id="ARBA00023268"/>
    </source>
</evidence>
<dbReference type="SUPFAM" id="SSF69765">
    <property type="entry name" value="IpsF-like"/>
    <property type="match status" value="1"/>
</dbReference>
<accession>A0A9D1YDJ1</accession>
<keyword evidence="6 11" id="KW-0548">Nucleotidyltransferase</keyword>
<evidence type="ECO:0000256" key="11">
    <source>
        <dbReference type="HAMAP-Rule" id="MF_01520"/>
    </source>
</evidence>
<comment type="catalytic activity">
    <reaction evidence="11">
        <text>2-C-methyl-D-erythritol 4-phosphate + CTP + H(+) = 4-CDP-2-C-methyl-D-erythritol + diphosphate</text>
        <dbReference type="Rhea" id="RHEA:13429"/>
        <dbReference type="ChEBI" id="CHEBI:15378"/>
        <dbReference type="ChEBI" id="CHEBI:33019"/>
        <dbReference type="ChEBI" id="CHEBI:37563"/>
        <dbReference type="ChEBI" id="CHEBI:57823"/>
        <dbReference type="ChEBI" id="CHEBI:58262"/>
        <dbReference type="EC" id="2.7.7.60"/>
    </reaction>
</comment>
<dbReference type="PROSITE" id="PS01350">
    <property type="entry name" value="ISPF"/>
    <property type="match status" value="1"/>
</dbReference>
<feature type="binding site" evidence="11">
    <location>
        <begin position="294"/>
        <end position="298"/>
    </location>
    <ligand>
        <name>4-CDP-2-C-methyl-D-erythritol 2-phosphate</name>
        <dbReference type="ChEBI" id="CHEBI:57919"/>
    </ligand>
</feature>
<dbReference type="GO" id="GO:0019288">
    <property type="term" value="P:isopentenyl diphosphate biosynthetic process, methylerythritol 4-phosphate pathway"/>
    <property type="evidence" value="ECO:0007669"/>
    <property type="project" value="UniProtKB-UniRule"/>
</dbReference>
<comment type="pathway">
    <text evidence="3 11">Isoprenoid biosynthesis; isopentenyl diphosphate biosynthesis via DXP pathway; isopentenyl diphosphate from 1-deoxy-D-xylulose 5-phosphate: step 4/6.</text>
</comment>
<evidence type="ECO:0000256" key="9">
    <source>
        <dbReference type="ARBA" id="ARBA00023239"/>
    </source>
</evidence>
<comment type="similarity">
    <text evidence="11">In the C-terminal section; belongs to the IspF family.</text>
</comment>
<evidence type="ECO:0000256" key="2">
    <source>
        <dbReference type="ARBA" id="ARBA00001968"/>
    </source>
</evidence>
<evidence type="ECO:0000256" key="4">
    <source>
        <dbReference type="ARBA" id="ARBA00008480"/>
    </source>
</evidence>
<dbReference type="HAMAP" id="MF_00108">
    <property type="entry name" value="IspD"/>
    <property type="match status" value="1"/>
</dbReference>
<dbReference type="InterPro" id="IPR003526">
    <property type="entry name" value="MECDP_synthase"/>
</dbReference>
<feature type="binding site" evidence="11">
    <location>
        <position position="241"/>
    </location>
    <ligand>
        <name>a divalent metal cation</name>
        <dbReference type="ChEBI" id="CHEBI:60240"/>
    </ligand>
</feature>
<feature type="region of interest" description="2-C-methyl-D-erythritol 4-phosphate cytidylyltransferase" evidence="11">
    <location>
        <begin position="1"/>
        <end position="235"/>
    </location>
</feature>
<organism evidence="13 14">
    <name type="scientific">Candidatus Acutalibacter pullistercoris</name>
    <dbReference type="NCBI Taxonomy" id="2838418"/>
    <lineage>
        <taxon>Bacteria</taxon>
        <taxon>Bacillati</taxon>
        <taxon>Bacillota</taxon>
        <taxon>Clostridia</taxon>
        <taxon>Eubacteriales</taxon>
        <taxon>Acutalibacteraceae</taxon>
        <taxon>Acutalibacter</taxon>
    </lineage>
</organism>
<dbReference type="EC" id="4.6.1.12" evidence="11"/>
<dbReference type="SUPFAM" id="SSF53448">
    <property type="entry name" value="Nucleotide-diphospho-sugar transferases"/>
    <property type="match status" value="1"/>
</dbReference>
<keyword evidence="7 11" id="KW-0479">Metal-binding</keyword>
<dbReference type="Proteomes" id="UP000823915">
    <property type="component" value="Unassembled WGS sequence"/>
</dbReference>
<evidence type="ECO:0000313" key="14">
    <source>
        <dbReference type="Proteomes" id="UP000823915"/>
    </source>
</evidence>
<dbReference type="InterPro" id="IPR020555">
    <property type="entry name" value="MECDP_synthase_CS"/>
</dbReference>
<evidence type="ECO:0000256" key="7">
    <source>
        <dbReference type="ARBA" id="ARBA00022723"/>
    </source>
</evidence>
<dbReference type="HAMAP" id="MF_01520">
    <property type="entry name" value="IspDF"/>
    <property type="match status" value="1"/>
</dbReference>
<proteinExistence type="inferred from homology"/>
<evidence type="ECO:0000256" key="3">
    <source>
        <dbReference type="ARBA" id="ARBA00004709"/>
    </source>
</evidence>
<feature type="site" description="Transition state stabilizer" evidence="11">
    <location>
        <position position="28"/>
    </location>
</feature>
<dbReference type="NCBIfam" id="TIGR00151">
    <property type="entry name" value="ispF"/>
    <property type="match status" value="1"/>
</dbReference>
<feature type="domain" description="2-C-methyl-D-erythritol 2,4-cyclodiphosphate synthase" evidence="12">
    <location>
        <begin position="234"/>
        <end position="387"/>
    </location>
</feature>
<feature type="site" description="Transition state stabilizer" evidence="11">
    <location>
        <position position="267"/>
    </location>
</feature>